<proteinExistence type="predicted"/>
<dbReference type="AlphaFoldDB" id="A0A135Z5E7"/>
<protein>
    <submittedName>
        <fullName evidence="2">Uncharacterized protein</fullName>
    </submittedName>
</protein>
<dbReference type="EMBL" id="LSRC01000036">
    <property type="protein sequence ID" value="KXI16803.1"/>
    <property type="molecule type" value="Genomic_DNA"/>
</dbReference>
<reference evidence="2 3" key="1">
    <citation type="submission" date="2016-02" db="EMBL/GenBank/DDBJ databases">
        <authorList>
            <person name="Wen L."/>
            <person name="He K."/>
            <person name="Yang H."/>
        </authorList>
    </citation>
    <scope>NUCLEOTIDE SEQUENCE [LARGE SCALE GENOMIC DNA]</scope>
    <source>
        <strain evidence="2 3">CMW7778B</strain>
    </source>
</reference>
<feature type="transmembrane region" description="Helical" evidence="1">
    <location>
        <begin position="21"/>
        <end position="43"/>
    </location>
</feature>
<keyword evidence="1" id="KW-0472">Membrane</keyword>
<evidence type="ECO:0000256" key="1">
    <source>
        <dbReference type="SAM" id="Phobius"/>
    </source>
</evidence>
<keyword evidence="1" id="KW-1133">Transmembrane helix</keyword>
<keyword evidence="1" id="KW-0812">Transmembrane</keyword>
<gene>
    <name evidence="2" type="ORF">HMPREF3230_00847</name>
</gene>
<evidence type="ECO:0000313" key="2">
    <source>
        <dbReference type="EMBL" id="KXI16803.1"/>
    </source>
</evidence>
<name>A0A135Z5E7_GARVA</name>
<comment type="caution">
    <text evidence="2">The sequence shown here is derived from an EMBL/GenBank/DDBJ whole genome shotgun (WGS) entry which is preliminary data.</text>
</comment>
<organism evidence="2 3">
    <name type="scientific">Gardnerella vaginalis</name>
    <dbReference type="NCBI Taxonomy" id="2702"/>
    <lineage>
        <taxon>Bacteria</taxon>
        <taxon>Bacillati</taxon>
        <taxon>Actinomycetota</taxon>
        <taxon>Actinomycetes</taxon>
        <taxon>Bifidobacteriales</taxon>
        <taxon>Bifidobacteriaceae</taxon>
        <taxon>Gardnerella</taxon>
    </lineage>
</organism>
<dbReference type="Proteomes" id="UP000070505">
    <property type="component" value="Unassembled WGS sequence"/>
</dbReference>
<evidence type="ECO:0000313" key="3">
    <source>
        <dbReference type="Proteomes" id="UP000070505"/>
    </source>
</evidence>
<sequence length="45" mass="5459">MILREFVRLHYFNRFARDYDSVCALLCSCLLRFARICLDFLLLDL</sequence>
<accession>A0A135Z5E7</accession>